<organism evidence="1 2">
    <name type="scientific">Lacibacterium aquatile</name>
    <dbReference type="NCBI Taxonomy" id="1168082"/>
    <lineage>
        <taxon>Bacteria</taxon>
        <taxon>Pseudomonadati</taxon>
        <taxon>Pseudomonadota</taxon>
        <taxon>Alphaproteobacteria</taxon>
        <taxon>Rhodospirillales</taxon>
        <taxon>Rhodospirillaceae</taxon>
    </lineage>
</organism>
<reference evidence="2" key="1">
    <citation type="journal article" date="2019" name="Int. J. Syst. Evol. Microbiol.">
        <title>The Global Catalogue of Microorganisms (GCM) 10K type strain sequencing project: providing services to taxonomists for standard genome sequencing and annotation.</title>
        <authorList>
            <consortium name="The Broad Institute Genomics Platform"/>
            <consortium name="The Broad Institute Genome Sequencing Center for Infectious Disease"/>
            <person name="Wu L."/>
            <person name="Ma J."/>
        </authorList>
    </citation>
    <scope>NUCLEOTIDE SEQUENCE [LARGE SCALE GENOMIC DNA]</scope>
    <source>
        <strain evidence="2">CGMCC 1.19062</strain>
    </source>
</reference>
<evidence type="ECO:0000313" key="1">
    <source>
        <dbReference type="EMBL" id="MFD2265085.1"/>
    </source>
</evidence>
<name>A0ABW5DW52_9PROT</name>
<keyword evidence="2" id="KW-1185">Reference proteome</keyword>
<proteinExistence type="predicted"/>
<protein>
    <submittedName>
        <fullName evidence="1">Uncharacterized protein</fullName>
    </submittedName>
</protein>
<dbReference type="Proteomes" id="UP001597295">
    <property type="component" value="Unassembled WGS sequence"/>
</dbReference>
<evidence type="ECO:0000313" key="2">
    <source>
        <dbReference type="Proteomes" id="UP001597295"/>
    </source>
</evidence>
<sequence length="75" mass="8359">MTPRPLLYSFLLSALVLGLLNSHGLVKWSRDVHPTWLADRLLPVAEVWDGWMVGLGADTPYIYVRGLLADLRGAN</sequence>
<accession>A0ABW5DW52</accession>
<dbReference type="RefSeq" id="WP_379878257.1">
    <property type="nucleotide sequence ID" value="NZ_JBHUIP010000016.1"/>
</dbReference>
<dbReference type="EMBL" id="JBHUIP010000016">
    <property type="protein sequence ID" value="MFD2265085.1"/>
    <property type="molecule type" value="Genomic_DNA"/>
</dbReference>
<comment type="caution">
    <text evidence="1">The sequence shown here is derived from an EMBL/GenBank/DDBJ whole genome shotgun (WGS) entry which is preliminary data.</text>
</comment>
<gene>
    <name evidence="1" type="ORF">ACFSM5_19440</name>
</gene>